<feature type="domain" description="MmgE/PrpD N-terminal" evidence="2">
    <location>
        <begin position="7"/>
        <end position="251"/>
    </location>
</feature>
<dbReference type="InterPro" id="IPR036148">
    <property type="entry name" value="MmgE/PrpD_sf"/>
</dbReference>
<dbReference type="InterPro" id="IPR045337">
    <property type="entry name" value="MmgE_PrpD_C"/>
</dbReference>
<organism evidence="4">
    <name type="scientific">marine sediment metagenome</name>
    <dbReference type="NCBI Taxonomy" id="412755"/>
    <lineage>
        <taxon>unclassified sequences</taxon>
        <taxon>metagenomes</taxon>
        <taxon>ecological metagenomes</taxon>
    </lineage>
</organism>
<gene>
    <name evidence="4" type="ORF">LCGC14_0237750</name>
</gene>
<accession>A0A0F9UCR4</accession>
<dbReference type="Pfam" id="PF03972">
    <property type="entry name" value="MmgE_PrpD_N"/>
    <property type="match status" value="1"/>
</dbReference>
<evidence type="ECO:0008006" key="5">
    <source>
        <dbReference type="Google" id="ProtNLM"/>
    </source>
</evidence>
<evidence type="ECO:0000256" key="1">
    <source>
        <dbReference type="ARBA" id="ARBA00006174"/>
    </source>
</evidence>
<reference evidence="4" key="1">
    <citation type="journal article" date="2015" name="Nature">
        <title>Complex archaea that bridge the gap between prokaryotes and eukaryotes.</title>
        <authorList>
            <person name="Spang A."/>
            <person name="Saw J.H."/>
            <person name="Jorgensen S.L."/>
            <person name="Zaremba-Niedzwiedzka K."/>
            <person name="Martijn J."/>
            <person name="Lind A.E."/>
            <person name="van Eijk R."/>
            <person name="Schleper C."/>
            <person name="Guy L."/>
            <person name="Ettema T.J."/>
        </authorList>
    </citation>
    <scope>NUCLEOTIDE SEQUENCE</scope>
</reference>
<proteinExistence type="inferred from homology"/>
<evidence type="ECO:0000313" key="4">
    <source>
        <dbReference type="EMBL" id="KKN89444.1"/>
    </source>
</evidence>
<name>A0A0F9UCR4_9ZZZZ</name>
<dbReference type="GO" id="GO:0016829">
    <property type="term" value="F:lyase activity"/>
    <property type="evidence" value="ECO:0007669"/>
    <property type="project" value="InterPro"/>
</dbReference>
<dbReference type="SUPFAM" id="SSF103378">
    <property type="entry name" value="2-methylcitrate dehydratase PrpD"/>
    <property type="match status" value="1"/>
</dbReference>
<evidence type="ECO:0000259" key="3">
    <source>
        <dbReference type="Pfam" id="PF19305"/>
    </source>
</evidence>
<comment type="similarity">
    <text evidence="1">Belongs to the PrpD family.</text>
</comment>
<dbReference type="Gene3D" id="3.30.1330.120">
    <property type="entry name" value="2-methylcitrate dehydratase PrpD"/>
    <property type="match status" value="1"/>
</dbReference>
<sequence>MSDETRILATFVAKLSFDAIPPEVALRARHLALDLTGSIVRANAESESTPSLYATLDELGLGGPGAASVVGTGRRLAPPVAALVNGMLGHSLDFDDTHADSSLHPSAPVVPAALAVGEMVGASGAEIVTAIVAGYEVCCRLGNALDPTSHYARGFHPTATAGTFGAAAAAARLFGLDAGGVASAFGVSGSQAAGSLQFLVNGAWNKRWQVGAAAMNGVFAATLAKNGLKAASAPIEGRHGLLVGYTDAADPAKAVAGLGTVWETMKIGMKPYPSCRYTHAALDGLLALRREERLTAEDVRSVTVGLHRNGITLTGDPLPEKRRVRTIVDGQFSMPFVASVALDQGSFGWDDYRRIGDPALDALSDRIDVVRDESLEGLAHPFGATLSVETASGMFERRIPDPSGEPATFPDAAAIRAKFMALAEPVLGRQEAVRLADRFEVLDRLPAFGAMPPSSEAAA</sequence>
<protein>
    <recommendedName>
        <fullName evidence="5">MmgE/PrpD family protein</fullName>
    </recommendedName>
</protein>
<dbReference type="InterPro" id="IPR045336">
    <property type="entry name" value="MmgE_PrpD_N"/>
</dbReference>
<feature type="domain" description="MmgE/PrpD C-terminal" evidence="3">
    <location>
        <begin position="272"/>
        <end position="436"/>
    </location>
</feature>
<dbReference type="Gene3D" id="1.10.4100.10">
    <property type="entry name" value="2-methylcitrate dehydratase PrpD"/>
    <property type="match status" value="1"/>
</dbReference>
<dbReference type="PANTHER" id="PTHR16943:SF8">
    <property type="entry name" value="2-METHYLCITRATE DEHYDRATASE"/>
    <property type="match status" value="1"/>
</dbReference>
<dbReference type="InterPro" id="IPR042188">
    <property type="entry name" value="MmgE/PrpD_sf_2"/>
</dbReference>
<comment type="caution">
    <text evidence="4">The sequence shown here is derived from an EMBL/GenBank/DDBJ whole genome shotgun (WGS) entry which is preliminary data.</text>
</comment>
<dbReference type="Pfam" id="PF19305">
    <property type="entry name" value="MmgE_PrpD_C"/>
    <property type="match status" value="1"/>
</dbReference>
<dbReference type="InterPro" id="IPR042183">
    <property type="entry name" value="MmgE/PrpD_sf_1"/>
</dbReference>
<dbReference type="AlphaFoldDB" id="A0A0F9UCR4"/>
<dbReference type="PANTHER" id="PTHR16943">
    <property type="entry name" value="2-METHYLCITRATE DEHYDRATASE-RELATED"/>
    <property type="match status" value="1"/>
</dbReference>
<dbReference type="InterPro" id="IPR005656">
    <property type="entry name" value="MmgE_PrpD"/>
</dbReference>
<evidence type="ECO:0000259" key="2">
    <source>
        <dbReference type="Pfam" id="PF03972"/>
    </source>
</evidence>
<dbReference type="EMBL" id="LAZR01000118">
    <property type="protein sequence ID" value="KKN89444.1"/>
    <property type="molecule type" value="Genomic_DNA"/>
</dbReference>